<evidence type="ECO:0000256" key="1">
    <source>
        <dbReference type="SAM" id="MobiDB-lite"/>
    </source>
</evidence>
<keyword evidence="3" id="KW-1185">Reference proteome</keyword>
<comment type="caution">
    <text evidence="2">The sequence shown here is derived from an EMBL/GenBank/DDBJ whole genome shotgun (WGS) entry which is preliminary data.</text>
</comment>
<reference evidence="2 3" key="1">
    <citation type="journal article" date="2019" name="Int. J. Syst. Evol. Microbiol.">
        <title>The Global Catalogue of Microorganisms (GCM) 10K type strain sequencing project: providing services to taxonomists for standard genome sequencing and annotation.</title>
        <authorList>
            <consortium name="The Broad Institute Genomics Platform"/>
            <consortium name="The Broad Institute Genome Sequencing Center for Infectious Disease"/>
            <person name="Wu L."/>
            <person name="Ma J."/>
        </authorList>
    </citation>
    <scope>NUCLEOTIDE SEQUENCE [LARGE SCALE GENOMIC DNA]</scope>
    <source>
        <strain evidence="2 3">JCM 13004</strain>
    </source>
</reference>
<sequence>MSVEGNVEFEKILPADLRRLPVTAQALDNQWLTAGELRGVWSGGRSRRAALREQGARVRTEYLRALVTADQVVVNRAYLYNNPVISQDYLAKAAGRDAFRQLLDDGVLVPFLWNEATPVQEPAFGLRDLEEVWPAWTAVAQECRMTCLSLDWDGAGEGAGAAGAADRLGSAFARYVQGLEQVDLPALARTLGVPPAGEQPLHERLRQVADFGRAQVEATGLVSRDALYRTFVVAPGSNPAERSYDPARAFGAEIKQVVDLAYNVNLADRLGAYALTPHDSLPRTALQEWQLAPRAAGPELSADHLVEVVRRTAFDILQEGLYVESFGQLTLDDVVALRQSAGWQQYQGAFQALLAAPDLADPQRFADPEHGAPAVVGGYVAMLREASDRAAGRRVGAAMARWTPTAELFIEVATGLVRIALGSVPFFEVISEVGKHFVKRAVPVSIRLVVGRGPGGREHARLGTGLRVVEGRFADDGRAQWESLITRLRSAGFAEHRGLGPGTHPAQLNGRDGAP</sequence>
<evidence type="ECO:0000313" key="2">
    <source>
        <dbReference type="EMBL" id="GAA1263399.1"/>
    </source>
</evidence>
<feature type="region of interest" description="Disordered" evidence="1">
    <location>
        <begin position="496"/>
        <end position="515"/>
    </location>
</feature>
<proteinExistence type="predicted"/>
<dbReference type="RefSeq" id="WP_344445335.1">
    <property type="nucleotide sequence ID" value="NZ_BAAALF010000158.1"/>
</dbReference>
<accession>A0ABN1WVY8</accession>
<name>A0ABN1WVY8_9ACTN</name>
<organism evidence="2 3">
    <name type="scientific">Kitasatospora nipponensis</name>
    <dbReference type="NCBI Taxonomy" id="258049"/>
    <lineage>
        <taxon>Bacteria</taxon>
        <taxon>Bacillati</taxon>
        <taxon>Actinomycetota</taxon>
        <taxon>Actinomycetes</taxon>
        <taxon>Kitasatosporales</taxon>
        <taxon>Streptomycetaceae</taxon>
        <taxon>Kitasatospora</taxon>
    </lineage>
</organism>
<protein>
    <submittedName>
        <fullName evidence="2">Uncharacterized protein</fullName>
    </submittedName>
</protein>
<evidence type="ECO:0000313" key="3">
    <source>
        <dbReference type="Proteomes" id="UP001500037"/>
    </source>
</evidence>
<gene>
    <name evidence="2" type="ORF">GCM10009665_61210</name>
</gene>
<dbReference type="Proteomes" id="UP001500037">
    <property type="component" value="Unassembled WGS sequence"/>
</dbReference>
<dbReference type="EMBL" id="BAAALF010000158">
    <property type="protein sequence ID" value="GAA1263399.1"/>
    <property type="molecule type" value="Genomic_DNA"/>
</dbReference>